<evidence type="ECO:0000256" key="1">
    <source>
        <dbReference type="ARBA" id="ARBA00001933"/>
    </source>
</evidence>
<evidence type="ECO:0000256" key="2">
    <source>
        <dbReference type="ARBA" id="ARBA00009077"/>
    </source>
</evidence>
<dbReference type="SUPFAM" id="SSF53383">
    <property type="entry name" value="PLP-dependent transferases"/>
    <property type="match status" value="1"/>
</dbReference>
<sequence length="430" mass="46475">MTDRDLSKFRTRSLHAGQSPDPATRSRAPPLYQTTSYVFDDADHAAELYALDREEDIYSRMSNPTVSMLEERLASLEGGSRAVATGSGMAALDAATLVLAEVGDNVVCSTDTYGGTSAYLSHTAKRRGIEVRFVPTLDIDAYEEAIDEDTAYVHVETIGNPSLVTPDFEAVADVAHTQNVPLVVDNTFGTPALCRPFEHGADVVWESTTKWIHGSGTTVGGVLVEDGEFDWAAGGYEEIAGQNAAYHDTDFTRDFPEAPFSAAVRYRSLRSLGNQQKPFDAWETLQGVETLPIRMEKHCENAAIVAEYLAEHDEVAWVSYPGLASHETHENATRYLDGGYGGMVAFGLEDGYTAGKRFCEATELASFLANIGDAKTLVIHPASTTHGQLTPEEQEEAGVTPDLVRLSVGIEDPADILADIEAAIEEATAT</sequence>
<dbReference type="KEGG" id="hara:AArcS_0093"/>
<dbReference type="Gene3D" id="3.40.640.10">
    <property type="entry name" value="Type I PLP-dependent aspartate aminotransferase-like (Major domain)"/>
    <property type="match status" value="1"/>
</dbReference>
<dbReference type="NCBIfam" id="TIGR01326">
    <property type="entry name" value="OAH_OAS_sulfhy"/>
    <property type="match status" value="1"/>
</dbReference>
<keyword evidence="3" id="KW-0808">Transferase</keyword>
<dbReference type="GO" id="GO:0003961">
    <property type="term" value="F:O-acetylhomoserine aminocarboxypropyltransferase activity"/>
    <property type="evidence" value="ECO:0007669"/>
    <property type="project" value="TreeGrafter"/>
</dbReference>
<dbReference type="InterPro" id="IPR015422">
    <property type="entry name" value="PyrdxlP-dep_Trfase_small"/>
</dbReference>
<comment type="cofactor">
    <cofactor evidence="1">
        <name>pyridoxal 5'-phosphate</name>
        <dbReference type="ChEBI" id="CHEBI:597326"/>
    </cofactor>
</comment>
<dbReference type="PIRSF" id="PIRSF001434">
    <property type="entry name" value="CGS"/>
    <property type="match status" value="1"/>
</dbReference>
<dbReference type="InterPro" id="IPR006235">
    <property type="entry name" value="OAc-hSer/O-AcSer_sulfhydrylase"/>
</dbReference>
<dbReference type="InterPro" id="IPR015421">
    <property type="entry name" value="PyrdxlP-dep_Trfase_major"/>
</dbReference>
<dbReference type="GO" id="GO:0006535">
    <property type="term" value="P:cysteine biosynthetic process from serine"/>
    <property type="evidence" value="ECO:0007669"/>
    <property type="project" value="TreeGrafter"/>
</dbReference>
<name>A0A897MQR0_9EURY</name>
<dbReference type="GO" id="GO:0005737">
    <property type="term" value="C:cytoplasm"/>
    <property type="evidence" value="ECO:0007669"/>
    <property type="project" value="TreeGrafter"/>
</dbReference>
<proteinExistence type="inferred from homology"/>
<dbReference type="FunFam" id="3.40.640.10:FF:000035">
    <property type="entry name" value="O-succinylhomoserine sulfhydrylase"/>
    <property type="match status" value="1"/>
</dbReference>
<dbReference type="GO" id="GO:0030170">
    <property type="term" value="F:pyridoxal phosphate binding"/>
    <property type="evidence" value="ECO:0007669"/>
    <property type="project" value="InterPro"/>
</dbReference>
<evidence type="ECO:0000313" key="6">
    <source>
        <dbReference type="EMBL" id="QSG01333.1"/>
    </source>
</evidence>
<keyword evidence="7" id="KW-1185">Reference proteome</keyword>
<keyword evidence="4" id="KW-0663">Pyridoxal phosphate</keyword>
<evidence type="ECO:0000313" key="7">
    <source>
        <dbReference type="Proteomes" id="UP000663586"/>
    </source>
</evidence>
<dbReference type="Pfam" id="PF01053">
    <property type="entry name" value="Cys_Met_Meta_PP"/>
    <property type="match status" value="1"/>
</dbReference>
<evidence type="ECO:0000256" key="5">
    <source>
        <dbReference type="SAM" id="MobiDB-lite"/>
    </source>
</evidence>
<dbReference type="PANTHER" id="PTHR43797:SF2">
    <property type="entry name" value="HOMOCYSTEINE_CYSTEINE SYNTHASE"/>
    <property type="match status" value="1"/>
</dbReference>
<gene>
    <name evidence="6" type="primary">met17</name>
    <name evidence="6" type="ORF">AArcS_0093</name>
</gene>
<dbReference type="RefSeq" id="WP_238478465.1">
    <property type="nucleotide sequence ID" value="NZ_CP064786.1"/>
</dbReference>
<accession>A0A897MQR0</accession>
<dbReference type="Gene3D" id="3.90.1150.10">
    <property type="entry name" value="Aspartate Aminotransferase, domain 1"/>
    <property type="match status" value="1"/>
</dbReference>
<dbReference type="EMBL" id="CP064786">
    <property type="protein sequence ID" value="QSG01333.1"/>
    <property type="molecule type" value="Genomic_DNA"/>
</dbReference>
<dbReference type="AlphaFoldDB" id="A0A897MQR0"/>
<dbReference type="InterPro" id="IPR015424">
    <property type="entry name" value="PyrdxlP-dep_Trfase"/>
</dbReference>
<dbReference type="InterPro" id="IPR000277">
    <property type="entry name" value="Cys/Met-Metab_PyrdxlP-dep_enz"/>
</dbReference>
<dbReference type="Proteomes" id="UP000663586">
    <property type="component" value="Chromosome"/>
</dbReference>
<dbReference type="GO" id="GO:0071269">
    <property type="term" value="P:L-homocysteine biosynthetic process"/>
    <property type="evidence" value="ECO:0007669"/>
    <property type="project" value="TreeGrafter"/>
</dbReference>
<comment type="similarity">
    <text evidence="2">Belongs to the trans-sulfuration enzymes family.</text>
</comment>
<feature type="region of interest" description="Disordered" evidence="5">
    <location>
        <begin position="1"/>
        <end position="30"/>
    </location>
</feature>
<evidence type="ECO:0000256" key="4">
    <source>
        <dbReference type="ARBA" id="ARBA00022898"/>
    </source>
</evidence>
<dbReference type="CDD" id="cd00614">
    <property type="entry name" value="CGS_like"/>
    <property type="match status" value="1"/>
</dbReference>
<dbReference type="GO" id="GO:0004124">
    <property type="term" value="F:cysteine synthase activity"/>
    <property type="evidence" value="ECO:0007669"/>
    <property type="project" value="TreeGrafter"/>
</dbReference>
<organism evidence="6 7">
    <name type="scientific">Natranaeroarchaeum sulfidigenes</name>
    <dbReference type="NCBI Taxonomy" id="2784880"/>
    <lineage>
        <taxon>Archaea</taxon>
        <taxon>Methanobacteriati</taxon>
        <taxon>Methanobacteriota</taxon>
        <taxon>Stenosarchaea group</taxon>
        <taxon>Halobacteria</taxon>
        <taxon>Halobacteriales</taxon>
        <taxon>Natronoarchaeaceae</taxon>
        <taxon>Natranaeroarchaeum</taxon>
    </lineage>
</organism>
<protein>
    <submittedName>
        <fullName evidence="6">O-acetylhomoserine sulfhydrylase</fullName>
    </submittedName>
</protein>
<evidence type="ECO:0000256" key="3">
    <source>
        <dbReference type="ARBA" id="ARBA00022679"/>
    </source>
</evidence>
<dbReference type="GeneID" id="70683481"/>
<dbReference type="PANTHER" id="PTHR43797">
    <property type="entry name" value="HOMOCYSTEINE/CYSTEINE SYNTHASE"/>
    <property type="match status" value="1"/>
</dbReference>
<reference evidence="6" key="1">
    <citation type="submission" date="2020-11" db="EMBL/GenBank/DDBJ databases">
        <title>Carbohydrate-dependent, anaerobic sulfur respiration: A novel catabolism in halophilic archaea.</title>
        <authorList>
            <person name="Sorokin D.Y."/>
            <person name="Messina E."/>
            <person name="Smedile F."/>
            <person name="La Cono V."/>
            <person name="Hallsworth J.E."/>
            <person name="Yakimov M.M."/>
        </authorList>
    </citation>
    <scope>NUCLEOTIDE SEQUENCE</scope>
    <source>
        <strain evidence="6">AArc-S</strain>
    </source>
</reference>
<dbReference type="GO" id="GO:0019346">
    <property type="term" value="P:transsulfuration"/>
    <property type="evidence" value="ECO:0007669"/>
    <property type="project" value="InterPro"/>
</dbReference>